<dbReference type="PROSITE" id="PS00018">
    <property type="entry name" value="EF_HAND_1"/>
    <property type="match status" value="1"/>
</dbReference>
<reference evidence="2 3" key="1">
    <citation type="submission" date="2019-02" db="EMBL/GenBank/DDBJ databases">
        <title>Deep-cultivation of Planctomycetes and their phenomic and genomic characterization uncovers novel biology.</title>
        <authorList>
            <person name="Wiegand S."/>
            <person name="Jogler M."/>
            <person name="Boedeker C."/>
            <person name="Pinto D."/>
            <person name="Vollmers J."/>
            <person name="Rivas-Marin E."/>
            <person name="Kohn T."/>
            <person name="Peeters S.H."/>
            <person name="Heuer A."/>
            <person name="Rast P."/>
            <person name="Oberbeckmann S."/>
            <person name="Bunk B."/>
            <person name="Jeske O."/>
            <person name="Meyerdierks A."/>
            <person name="Storesund J.E."/>
            <person name="Kallscheuer N."/>
            <person name="Luecker S."/>
            <person name="Lage O.M."/>
            <person name="Pohl T."/>
            <person name="Merkel B.J."/>
            <person name="Hornburger P."/>
            <person name="Mueller R.-W."/>
            <person name="Bruemmer F."/>
            <person name="Labrenz M."/>
            <person name="Spormann A.M."/>
            <person name="Op den Camp H."/>
            <person name="Overmann J."/>
            <person name="Amann R."/>
            <person name="Jetten M.S.M."/>
            <person name="Mascher T."/>
            <person name="Medema M.H."/>
            <person name="Devos D.P."/>
            <person name="Kaster A.-K."/>
            <person name="Ovreas L."/>
            <person name="Rohde M."/>
            <person name="Galperin M.Y."/>
            <person name="Jogler C."/>
        </authorList>
    </citation>
    <scope>NUCLEOTIDE SEQUENCE [LARGE SCALE GENOMIC DNA]</scope>
    <source>
        <strain evidence="2 3">Pla175</strain>
    </source>
</reference>
<dbReference type="InterPro" id="IPR018247">
    <property type="entry name" value="EF_Hand_1_Ca_BS"/>
</dbReference>
<evidence type="ECO:0000259" key="1">
    <source>
        <dbReference type="Pfam" id="PF07589"/>
    </source>
</evidence>
<dbReference type="SUPFAM" id="SSF63446">
    <property type="entry name" value="Type I dockerin domain"/>
    <property type="match status" value="1"/>
</dbReference>
<dbReference type="Gene3D" id="3.40.50.1110">
    <property type="entry name" value="SGNH hydrolase"/>
    <property type="match status" value="1"/>
</dbReference>
<gene>
    <name evidence="2" type="ORF">Pla175_00710</name>
</gene>
<dbReference type="Gene3D" id="1.10.1330.10">
    <property type="entry name" value="Dockerin domain"/>
    <property type="match status" value="1"/>
</dbReference>
<organism evidence="2 3">
    <name type="scientific">Pirellulimonas nuda</name>
    <dbReference type="NCBI Taxonomy" id="2528009"/>
    <lineage>
        <taxon>Bacteria</taxon>
        <taxon>Pseudomonadati</taxon>
        <taxon>Planctomycetota</taxon>
        <taxon>Planctomycetia</taxon>
        <taxon>Pirellulales</taxon>
        <taxon>Lacipirellulaceae</taxon>
        <taxon>Pirellulimonas</taxon>
    </lineage>
</organism>
<dbReference type="Proteomes" id="UP000317429">
    <property type="component" value="Chromosome"/>
</dbReference>
<keyword evidence="3" id="KW-1185">Reference proteome</keyword>
<dbReference type="EMBL" id="CP036291">
    <property type="protein sequence ID" value="QDU86721.1"/>
    <property type="molecule type" value="Genomic_DNA"/>
</dbReference>
<dbReference type="InterPro" id="IPR036439">
    <property type="entry name" value="Dockerin_dom_sf"/>
</dbReference>
<dbReference type="RefSeq" id="WP_145280204.1">
    <property type="nucleotide sequence ID" value="NZ_CP036291.1"/>
</dbReference>
<proteinExistence type="predicted"/>
<dbReference type="KEGG" id="pnd:Pla175_00710"/>
<dbReference type="OrthoDB" id="227157at2"/>
<feature type="domain" description="Ice-binding protein C-terminal" evidence="1">
    <location>
        <begin position="344"/>
        <end position="368"/>
    </location>
</feature>
<dbReference type="AlphaFoldDB" id="A0A518D5H0"/>
<dbReference type="InterPro" id="IPR013424">
    <property type="entry name" value="Ice-binding_C"/>
</dbReference>
<name>A0A518D5H0_9BACT</name>
<dbReference type="CDD" id="cd14256">
    <property type="entry name" value="Dockerin_I"/>
    <property type="match status" value="1"/>
</dbReference>
<dbReference type="InterPro" id="IPR036514">
    <property type="entry name" value="SGNH_hydro_sf"/>
</dbReference>
<dbReference type="Pfam" id="PF00404">
    <property type="entry name" value="Dockerin_1"/>
    <property type="match status" value="1"/>
</dbReference>
<dbReference type="Pfam" id="PF07589">
    <property type="entry name" value="PEP-CTERM"/>
    <property type="match status" value="1"/>
</dbReference>
<dbReference type="GO" id="GO:0004553">
    <property type="term" value="F:hydrolase activity, hydrolyzing O-glycosyl compounds"/>
    <property type="evidence" value="ECO:0007669"/>
    <property type="project" value="InterPro"/>
</dbReference>
<dbReference type="InterPro" id="IPR002105">
    <property type="entry name" value="Dockerin_1_rpt"/>
</dbReference>
<sequence length="371" mass="39720">MRLILVTAAAVLLCPQVGWGESLFMVGNSLTVDSQPVQLGSIAAAQGISLSVGQHINCNSSLTTILNNPGTTCVIPAYGTFDTALPGYAWDKVSFQSFAGQNSTMANDVASFNQLTSVLRQNPANADSQLYLYQSWPLIQNWDQWEQPVANTLTQATVHQRDYFDHLLGRIQATEPGTLLIPEAEVFFRVREAIAAGEITGVASFTEMYRDQTHASYGLGRFVANTTLASTLFQTDQTGQPSPFDSTFDGVQYSITTRNQLQAIVWDVVKNHPDAGIAQTLTPGDYNGDGSVTAADLQVWKANLGSKSHLSADGNHDGRVDAADYTVWRDAFSQMAAIGGGSGVPEPSSAVLAAAGAALAAFALRARRPRK</sequence>
<accession>A0A518D5H0</accession>
<dbReference type="GO" id="GO:0000272">
    <property type="term" value="P:polysaccharide catabolic process"/>
    <property type="evidence" value="ECO:0007669"/>
    <property type="project" value="InterPro"/>
</dbReference>
<dbReference type="GO" id="GO:0016788">
    <property type="term" value="F:hydrolase activity, acting on ester bonds"/>
    <property type="evidence" value="ECO:0007669"/>
    <property type="project" value="UniProtKB-ARBA"/>
</dbReference>
<protein>
    <recommendedName>
        <fullName evidence="1">Ice-binding protein C-terminal domain-containing protein</fullName>
    </recommendedName>
</protein>
<evidence type="ECO:0000313" key="2">
    <source>
        <dbReference type="EMBL" id="QDU86721.1"/>
    </source>
</evidence>
<evidence type="ECO:0000313" key="3">
    <source>
        <dbReference type="Proteomes" id="UP000317429"/>
    </source>
</evidence>